<proteinExistence type="predicted"/>
<gene>
    <name evidence="3" type="ORF">OVN521_LOCUS35436</name>
</gene>
<evidence type="ECO:0000256" key="1">
    <source>
        <dbReference type="SAM" id="Coils"/>
    </source>
</evidence>
<keyword evidence="4" id="KW-1185">Reference proteome</keyword>
<dbReference type="EMBL" id="CAJOBG010041558">
    <property type="protein sequence ID" value="CAF4410484.1"/>
    <property type="molecule type" value="Genomic_DNA"/>
</dbReference>
<sequence>LERKLDSERLSLKRTTEELIQTQKKARMLEMDLKQIATNYNQLIHDHELSKQCKEQIIEQMESDNQRRTQYDKDLKHMQQQLDISFNKEKHLANELNQMRKENERLNKEIRMMNNEYENIKSKVLDYEEQVEVESKFSVLYRTQMNELKDEINELSDKLRQAISEQKNLEDERDNLSKQLEISNVKLKTESLNLNLLQEQCAELDKEKNIMIIEVEALHTDFNGRLALLDSEINTFRDRYEKCQYDLEQAIKDREAMSNKFKPILDQLHDFERQVSELRKKADDERAKKEAAVKKLQEIVTNPLQNNPFLSRPTGSSRRHDRDRNDRNIARRLEQALEVVSCFSSKLSIHIY</sequence>
<protein>
    <submittedName>
        <fullName evidence="3">Uncharacterized protein</fullName>
    </submittedName>
</protein>
<feature type="compositionally biased region" description="Polar residues" evidence="2">
    <location>
        <begin position="304"/>
        <end position="316"/>
    </location>
</feature>
<reference evidence="3" key="1">
    <citation type="submission" date="2021-02" db="EMBL/GenBank/DDBJ databases">
        <authorList>
            <person name="Nowell W R."/>
        </authorList>
    </citation>
    <scope>NUCLEOTIDE SEQUENCE</scope>
</reference>
<evidence type="ECO:0000256" key="2">
    <source>
        <dbReference type="SAM" id="MobiDB-lite"/>
    </source>
</evidence>
<dbReference type="AlphaFoldDB" id="A0A820PZH0"/>
<name>A0A820PZH0_9BILA</name>
<evidence type="ECO:0000313" key="4">
    <source>
        <dbReference type="Proteomes" id="UP000663866"/>
    </source>
</evidence>
<feature type="coiled-coil region" evidence="1">
    <location>
        <begin position="268"/>
        <end position="299"/>
    </location>
</feature>
<comment type="caution">
    <text evidence="3">The sequence shown here is derived from an EMBL/GenBank/DDBJ whole genome shotgun (WGS) entry which is preliminary data.</text>
</comment>
<accession>A0A820PZH0</accession>
<feature type="non-terminal residue" evidence="3">
    <location>
        <position position="1"/>
    </location>
</feature>
<dbReference type="Proteomes" id="UP000663866">
    <property type="component" value="Unassembled WGS sequence"/>
</dbReference>
<feature type="coiled-coil region" evidence="1">
    <location>
        <begin position="89"/>
        <end position="214"/>
    </location>
</feature>
<keyword evidence="1" id="KW-0175">Coiled coil</keyword>
<evidence type="ECO:0000313" key="3">
    <source>
        <dbReference type="EMBL" id="CAF4410484.1"/>
    </source>
</evidence>
<organism evidence="3 4">
    <name type="scientific">Rotaria magnacalcarata</name>
    <dbReference type="NCBI Taxonomy" id="392030"/>
    <lineage>
        <taxon>Eukaryota</taxon>
        <taxon>Metazoa</taxon>
        <taxon>Spiralia</taxon>
        <taxon>Gnathifera</taxon>
        <taxon>Rotifera</taxon>
        <taxon>Eurotatoria</taxon>
        <taxon>Bdelloidea</taxon>
        <taxon>Philodinida</taxon>
        <taxon>Philodinidae</taxon>
        <taxon>Rotaria</taxon>
    </lineage>
</organism>
<feature type="region of interest" description="Disordered" evidence="2">
    <location>
        <begin position="304"/>
        <end position="325"/>
    </location>
</feature>